<feature type="domain" description="LysM" evidence="2">
    <location>
        <begin position="274"/>
        <end position="320"/>
    </location>
</feature>
<dbReference type="Gene3D" id="3.10.350.10">
    <property type="entry name" value="LysM domain"/>
    <property type="match status" value="1"/>
</dbReference>
<dbReference type="EMBL" id="HBIB01022500">
    <property type="protein sequence ID" value="CAE0252462.1"/>
    <property type="molecule type" value="Transcribed_RNA"/>
</dbReference>
<dbReference type="AlphaFoldDB" id="A0A7S3DBV2"/>
<dbReference type="InterPro" id="IPR018392">
    <property type="entry name" value="LysM"/>
</dbReference>
<feature type="chain" id="PRO_5035593640" description="LysM domain-containing protein" evidence="1">
    <location>
        <begin position="23"/>
        <end position="430"/>
    </location>
</feature>
<proteinExistence type="predicted"/>
<feature type="signal peptide" evidence="1">
    <location>
        <begin position="1"/>
        <end position="22"/>
    </location>
</feature>
<organism evidence="4">
    <name type="scientific">Palpitomonas bilix</name>
    <dbReference type="NCBI Taxonomy" id="652834"/>
    <lineage>
        <taxon>Eukaryota</taxon>
        <taxon>Eukaryota incertae sedis</taxon>
    </lineage>
</organism>
<name>A0A7S3DBV2_9EUKA</name>
<sequence>MKCVQALFVLLVIAAIATPSFAQFGSDPEWIKEELYDAFVGEMTHFEATFDPHCPLAAPLTSLSLSVLEDPGVPAGMTFSTKSTIYTAADTAVLEWIPDRGQLLSSGPNGLEVADRVNFTVIISADYLCGKVTTGVVETSINIALRRSQLDFVAPANGSRFVARVGCHSSFEVFGDELSDMYGDVKHYGLHLDEDSEWVMPPGASIVVKRDKNIDGVNCGSGVDVGHCPEVVFGIDWTPQRGQEGFNYEFCVILRDEFSLSTSKRCFTIIVLRCEVCVKSGDTFRSLATTYDTEWMQLWGANHWVTKNPNALAVGQSLYLGTIYTVRPNEDIDMLATRFNLPNKFALLAVNPDLNAAYYEDTLMNTTYHSQLFRGQKICVVPPICSTEDGSPSQVAIGQETFGSSLGQKIVGRDWQWVVSSSVGGCMLHA</sequence>
<dbReference type="SUPFAM" id="SSF54106">
    <property type="entry name" value="LysM domain"/>
    <property type="match status" value="1"/>
</dbReference>
<evidence type="ECO:0000313" key="4">
    <source>
        <dbReference type="EMBL" id="CAE0252463.1"/>
    </source>
</evidence>
<reference evidence="4" key="1">
    <citation type="submission" date="2021-01" db="EMBL/GenBank/DDBJ databases">
        <authorList>
            <person name="Corre E."/>
            <person name="Pelletier E."/>
            <person name="Niang G."/>
            <person name="Scheremetjew M."/>
            <person name="Finn R."/>
            <person name="Kale V."/>
            <person name="Holt S."/>
            <person name="Cochrane G."/>
            <person name="Meng A."/>
            <person name="Brown T."/>
            <person name="Cohen L."/>
        </authorList>
    </citation>
    <scope>NUCLEOTIDE SEQUENCE</scope>
    <source>
        <strain evidence="4">NIES-2562</strain>
    </source>
</reference>
<accession>A0A7S3DBV2</accession>
<protein>
    <recommendedName>
        <fullName evidence="2">LysM domain-containing protein</fullName>
    </recommendedName>
</protein>
<evidence type="ECO:0000313" key="3">
    <source>
        <dbReference type="EMBL" id="CAE0252462.1"/>
    </source>
</evidence>
<dbReference type="PROSITE" id="PS51782">
    <property type="entry name" value="LYSM"/>
    <property type="match status" value="1"/>
</dbReference>
<dbReference type="EMBL" id="HBIB01022502">
    <property type="protein sequence ID" value="CAE0252463.1"/>
    <property type="molecule type" value="Transcribed_RNA"/>
</dbReference>
<dbReference type="InterPro" id="IPR036779">
    <property type="entry name" value="LysM_dom_sf"/>
</dbReference>
<dbReference type="SMART" id="SM00257">
    <property type="entry name" value="LysM"/>
    <property type="match status" value="1"/>
</dbReference>
<evidence type="ECO:0000259" key="2">
    <source>
        <dbReference type="PROSITE" id="PS51782"/>
    </source>
</evidence>
<evidence type="ECO:0000256" key="1">
    <source>
        <dbReference type="SAM" id="SignalP"/>
    </source>
</evidence>
<gene>
    <name evidence="3" type="ORF">PBIL07802_LOCUS14689</name>
    <name evidence="4" type="ORF">PBIL07802_LOCUS14690</name>
</gene>
<dbReference type="Pfam" id="PF01476">
    <property type="entry name" value="LysM"/>
    <property type="match status" value="1"/>
</dbReference>
<keyword evidence="1" id="KW-0732">Signal</keyword>